<proteinExistence type="predicted"/>
<keyword evidence="2" id="KW-1185">Reference proteome</keyword>
<name>A0ACB9KNI5_BAUVA</name>
<evidence type="ECO:0000313" key="2">
    <source>
        <dbReference type="Proteomes" id="UP000828941"/>
    </source>
</evidence>
<reference evidence="1 2" key="1">
    <citation type="journal article" date="2022" name="DNA Res.">
        <title>Chromosomal-level genome assembly of the orchid tree Bauhinia variegata (Leguminosae; Cercidoideae) supports the allotetraploid origin hypothesis of Bauhinia.</title>
        <authorList>
            <person name="Zhong Y."/>
            <person name="Chen Y."/>
            <person name="Zheng D."/>
            <person name="Pang J."/>
            <person name="Liu Y."/>
            <person name="Luo S."/>
            <person name="Meng S."/>
            <person name="Qian L."/>
            <person name="Wei D."/>
            <person name="Dai S."/>
            <person name="Zhou R."/>
        </authorList>
    </citation>
    <scope>NUCLEOTIDE SEQUENCE [LARGE SCALE GENOMIC DNA]</scope>
    <source>
        <strain evidence="1">BV-YZ2020</strain>
    </source>
</reference>
<comment type="caution">
    <text evidence="1">The sequence shown here is derived from an EMBL/GenBank/DDBJ whole genome shotgun (WGS) entry which is preliminary data.</text>
</comment>
<evidence type="ECO:0000313" key="1">
    <source>
        <dbReference type="EMBL" id="KAI4298829.1"/>
    </source>
</evidence>
<protein>
    <submittedName>
        <fullName evidence="1">Uncharacterized protein</fullName>
    </submittedName>
</protein>
<gene>
    <name evidence="1" type="ORF">L6164_032346</name>
</gene>
<dbReference type="EMBL" id="CM039438">
    <property type="protein sequence ID" value="KAI4298829.1"/>
    <property type="molecule type" value="Genomic_DNA"/>
</dbReference>
<sequence>MKYTIIRESQCIEIEVESELSIGFVCFFCIDVILMLRLVGAAQVLRRSHLNFKGQSYGCGPWDKTRSSLLEDTVAFQYSYAGFVVLIQLLHVIFNQYLITRNGIDSF</sequence>
<accession>A0ACB9KNI5</accession>
<organism evidence="1 2">
    <name type="scientific">Bauhinia variegata</name>
    <name type="common">Purple orchid tree</name>
    <name type="synonym">Phanera variegata</name>
    <dbReference type="NCBI Taxonomy" id="167791"/>
    <lineage>
        <taxon>Eukaryota</taxon>
        <taxon>Viridiplantae</taxon>
        <taxon>Streptophyta</taxon>
        <taxon>Embryophyta</taxon>
        <taxon>Tracheophyta</taxon>
        <taxon>Spermatophyta</taxon>
        <taxon>Magnoliopsida</taxon>
        <taxon>eudicotyledons</taxon>
        <taxon>Gunneridae</taxon>
        <taxon>Pentapetalae</taxon>
        <taxon>rosids</taxon>
        <taxon>fabids</taxon>
        <taxon>Fabales</taxon>
        <taxon>Fabaceae</taxon>
        <taxon>Cercidoideae</taxon>
        <taxon>Cercideae</taxon>
        <taxon>Bauhiniinae</taxon>
        <taxon>Bauhinia</taxon>
    </lineage>
</organism>
<dbReference type="Proteomes" id="UP000828941">
    <property type="component" value="Chromosome 13"/>
</dbReference>